<dbReference type="OrthoDB" id="9843192at2"/>
<evidence type="ECO:0000313" key="1">
    <source>
        <dbReference type="EMBL" id="PWJ43157.1"/>
    </source>
</evidence>
<sequence length="265" mass="30962">MMNIYSKVLFGLLSLVFLSNCSKNKNEEVVYTYPLQGFYLLNPYVGAVELSRINEGTIEGIFTGIERQEISGFSAPNPLQFASEVSIDGPNVYFGNEQELINNEFHYDEMTNRLHYKITFRDSVYEGSSVNMTNGRGLMTCDHDVMMNYMDELIEDLENYYPIYFYKSKVDCIHVLSTFAASFENLAYLLEFTKTCYPPFVHPLLDALIIEFHVLRREFQEALDTIHMWWPSTNRESELQELSEKMKNVIHLWKYKEENSSEVLD</sequence>
<dbReference type="AlphaFoldDB" id="A0A316A0I6"/>
<dbReference type="RefSeq" id="WP_109617464.1">
    <property type="nucleotide sequence ID" value="NZ_QGDO01000002.1"/>
</dbReference>
<organism evidence="1 2">
    <name type="scientific">Sediminitomix flava</name>
    <dbReference type="NCBI Taxonomy" id="379075"/>
    <lineage>
        <taxon>Bacteria</taxon>
        <taxon>Pseudomonadati</taxon>
        <taxon>Bacteroidota</taxon>
        <taxon>Cytophagia</taxon>
        <taxon>Cytophagales</taxon>
        <taxon>Flammeovirgaceae</taxon>
        <taxon>Sediminitomix</taxon>
    </lineage>
</organism>
<keyword evidence="2" id="KW-1185">Reference proteome</keyword>
<proteinExistence type="predicted"/>
<accession>A0A316A0I6</accession>
<name>A0A316A0I6_SEDFL</name>
<evidence type="ECO:0000313" key="2">
    <source>
        <dbReference type="Proteomes" id="UP000245535"/>
    </source>
</evidence>
<protein>
    <submittedName>
        <fullName evidence="1">Uncharacterized protein</fullName>
    </submittedName>
</protein>
<reference evidence="1 2" key="1">
    <citation type="submission" date="2018-03" db="EMBL/GenBank/DDBJ databases">
        <title>Genomic Encyclopedia of Archaeal and Bacterial Type Strains, Phase II (KMG-II): from individual species to whole genera.</title>
        <authorList>
            <person name="Goeker M."/>
        </authorList>
    </citation>
    <scope>NUCLEOTIDE SEQUENCE [LARGE SCALE GENOMIC DNA]</scope>
    <source>
        <strain evidence="1 2">DSM 28229</strain>
    </source>
</reference>
<comment type="caution">
    <text evidence="1">The sequence shown here is derived from an EMBL/GenBank/DDBJ whole genome shotgun (WGS) entry which is preliminary data.</text>
</comment>
<dbReference type="Proteomes" id="UP000245535">
    <property type="component" value="Unassembled WGS sequence"/>
</dbReference>
<gene>
    <name evidence="1" type="ORF">BC781_102706</name>
</gene>
<dbReference type="EMBL" id="QGDO01000002">
    <property type="protein sequence ID" value="PWJ43157.1"/>
    <property type="molecule type" value="Genomic_DNA"/>
</dbReference>